<dbReference type="Proteomes" id="UP001302367">
    <property type="component" value="Chromosome 9"/>
</dbReference>
<reference evidence="1 3" key="1">
    <citation type="submission" date="2015-10" db="EMBL/GenBank/DDBJ databases">
        <title>The cercosporin biosynthetic gene cluster was horizontally transferred to several fungal lineages and shown to be expanded in Cercospora beticola based on microsynteny with recipient genomes.</title>
        <authorList>
            <person name="De Jonge R."/>
            <person name="Ebert M.K."/>
            <person name="Suttle J.C."/>
            <person name="Jurick Ii W.M."/>
            <person name="Secor G.A."/>
            <person name="Thomma B.P."/>
            <person name="Van De Peer Y."/>
            <person name="Bolton M.D."/>
        </authorList>
    </citation>
    <scope>NUCLEOTIDE SEQUENCE [LARGE SCALE GENOMIC DNA]</scope>
    <source>
        <strain evidence="1 3">09-40</strain>
    </source>
</reference>
<gene>
    <name evidence="1" type="ORF">CB0940_11497</name>
    <name evidence="2" type="ORF">RHO25_013028</name>
</gene>
<evidence type="ECO:0000313" key="2">
    <source>
        <dbReference type="EMBL" id="WPB08362.1"/>
    </source>
</evidence>
<dbReference type="OrthoDB" id="10350018at2759"/>
<evidence type="ECO:0000313" key="4">
    <source>
        <dbReference type="Proteomes" id="UP001302367"/>
    </source>
</evidence>
<dbReference type="EMBL" id="LKMD01000107">
    <property type="protein sequence ID" value="PIA90701.1"/>
    <property type="molecule type" value="Genomic_DNA"/>
</dbReference>
<evidence type="ECO:0000313" key="1">
    <source>
        <dbReference type="EMBL" id="PIA90701.1"/>
    </source>
</evidence>
<dbReference type="Proteomes" id="UP000230605">
    <property type="component" value="Chromosome 9"/>
</dbReference>
<reference evidence="2 4" key="2">
    <citation type="submission" date="2023-09" db="EMBL/GenBank/DDBJ databases">
        <title>Complete-Gapless Cercospora beticola genome.</title>
        <authorList>
            <person name="Wyatt N.A."/>
            <person name="Spanner R.E."/>
            <person name="Bolton M.D."/>
        </authorList>
    </citation>
    <scope>NUCLEOTIDE SEQUENCE [LARGE SCALE GENOMIC DNA]</scope>
    <source>
        <strain evidence="2">Cb09-40</strain>
    </source>
</reference>
<keyword evidence="4" id="KW-1185">Reference proteome</keyword>
<dbReference type="PANTHER" id="PTHR42085">
    <property type="entry name" value="F-BOX DOMAIN-CONTAINING PROTEIN"/>
    <property type="match status" value="1"/>
</dbReference>
<dbReference type="InterPro" id="IPR038883">
    <property type="entry name" value="AN11006-like"/>
</dbReference>
<proteinExistence type="predicted"/>
<organism evidence="1 3">
    <name type="scientific">Cercospora beticola</name>
    <name type="common">Sugarbeet leaf spot fungus</name>
    <dbReference type="NCBI Taxonomy" id="122368"/>
    <lineage>
        <taxon>Eukaryota</taxon>
        <taxon>Fungi</taxon>
        <taxon>Dikarya</taxon>
        <taxon>Ascomycota</taxon>
        <taxon>Pezizomycotina</taxon>
        <taxon>Dothideomycetes</taxon>
        <taxon>Dothideomycetidae</taxon>
        <taxon>Mycosphaerellales</taxon>
        <taxon>Mycosphaerellaceae</taxon>
        <taxon>Cercospora</taxon>
    </lineage>
</organism>
<name>A0A2G5HDU2_CERBT</name>
<dbReference type="AlphaFoldDB" id="A0A2G5HDU2"/>
<dbReference type="PANTHER" id="PTHR42085:SF1">
    <property type="entry name" value="F-BOX DOMAIN-CONTAINING PROTEIN"/>
    <property type="match status" value="1"/>
</dbReference>
<dbReference type="EMBL" id="CP134192">
    <property type="protein sequence ID" value="WPB08362.1"/>
    <property type="molecule type" value="Genomic_DNA"/>
</dbReference>
<accession>A0A2G5HDU2</accession>
<protein>
    <submittedName>
        <fullName evidence="1">Uncharacterized protein</fullName>
    </submittedName>
</protein>
<sequence length="260" mass="30985">MFMRLPGELRNDIYDFLAPPSTIIQPLDSNWHLRCEAIDGTLTVTGSISGNQLTRGGYLKPTRYSTEDWGKTVQMTQMCRGLRREAVRHFYSNTIFAFHRRQNYHDHHWIEMKRLKPRYLEHWLQSRPREALSCLKLAFISYTYLPGTRYGQDPTEAMKDAAWILHRKGRCTMSGEYLVMLDFAKTRHLRLVKAFREHDWRVVLHDCPVCLQHVSERWKLCENSDQWRAARDRWHDQLDAGKLSWKDALYMIDVIRDWKA</sequence>
<evidence type="ECO:0000313" key="3">
    <source>
        <dbReference type="Proteomes" id="UP000230605"/>
    </source>
</evidence>